<sequence length="102" mass="10910">MTDTKTGDQSIRRAARQAAVAAQARRRAKTAERDKRLDAAALTLIVTLAERDALERRAGAAIRAMLTDGLTLTDVVTWIDGEATLKEATRLAGLAPTGEPQP</sequence>
<dbReference type="KEGG" id="prv:G7070_08165"/>
<proteinExistence type="predicted"/>
<name>A0A6G7Y6K1_9ACTN</name>
<protein>
    <recommendedName>
        <fullName evidence="3">ANTAR domain-containing protein</fullName>
    </recommendedName>
</protein>
<dbReference type="RefSeq" id="WP_166233327.1">
    <property type="nucleotide sequence ID" value="NZ_CP049865.1"/>
</dbReference>
<evidence type="ECO:0008006" key="3">
    <source>
        <dbReference type="Google" id="ProtNLM"/>
    </source>
</evidence>
<dbReference type="EMBL" id="CP049865">
    <property type="protein sequence ID" value="QIK72251.1"/>
    <property type="molecule type" value="Genomic_DNA"/>
</dbReference>
<keyword evidence="2" id="KW-1185">Reference proteome</keyword>
<gene>
    <name evidence="1" type="ORF">G7070_08165</name>
</gene>
<organism evidence="1 2">
    <name type="scientific">Propioniciclava coleopterorum</name>
    <dbReference type="NCBI Taxonomy" id="2714937"/>
    <lineage>
        <taxon>Bacteria</taxon>
        <taxon>Bacillati</taxon>
        <taxon>Actinomycetota</taxon>
        <taxon>Actinomycetes</taxon>
        <taxon>Propionibacteriales</taxon>
        <taxon>Propionibacteriaceae</taxon>
        <taxon>Propioniciclava</taxon>
    </lineage>
</organism>
<evidence type="ECO:0000313" key="2">
    <source>
        <dbReference type="Proteomes" id="UP000501058"/>
    </source>
</evidence>
<accession>A0A6G7Y6K1</accession>
<evidence type="ECO:0000313" key="1">
    <source>
        <dbReference type="EMBL" id="QIK72251.1"/>
    </source>
</evidence>
<dbReference type="Proteomes" id="UP000501058">
    <property type="component" value="Chromosome"/>
</dbReference>
<reference evidence="1 2" key="1">
    <citation type="submission" date="2020-03" db="EMBL/GenBank/DDBJ databases">
        <title>Propioniciclava sp. nov., isolated from Hydrophilus acuminatus.</title>
        <authorList>
            <person name="Hyun D.-W."/>
            <person name="Bae J.-W."/>
        </authorList>
    </citation>
    <scope>NUCLEOTIDE SEQUENCE [LARGE SCALE GENOMIC DNA]</scope>
    <source>
        <strain evidence="1 2">HDW11</strain>
    </source>
</reference>
<dbReference type="AlphaFoldDB" id="A0A6G7Y6K1"/>